<accession>A0A5D2HN04</accession>
<dbReference type="EMBL" id="CM017688">
    <property type="protein sequence ID" value="TYH31677.1"/>
    <property type="molecule type" value="Genomic_DNA"/>
</dbReference>
<dbReference type="AlphaFoldDB" id="A0A5D2HN04"/>
<organism evidence="1 2">
    <name type="scientific">Gossypium darwinii</name>
    <name type="common">Darwin's cotton</name>
    <name type="synonym">Gossypium barbadense var. darwinii</name>
    <dbReference type="NCBI Taxonomy" id="34276"/>
    <lineage>
        <taxon>Eukaryota</taxon>
        <taxon>Viridiplantae</taxon>
        <taxon>Streptophyta</taxon>
        <taxon>Embryophyta</taxon>
        <taxon>Tracheophyta</taxon>
        <taxon>Spermatophyta</taxon>
        <taxon>Magnoliopsida</taxon>
        <taxon>eudicotyledons</taxon>
        <taxon>Gunneridae</taxon>
        <taxon>Pentapetalae</taxon>
        <taxon>rosids</taxon>
        <taxon>malvids</taxon>
        <taxon>Malvales</taxon>
        <taxon>Malvaceae</taxon>
        <taxon>Malvoideae</taxon>
        <taxon>Gossypium</taxon>
    </lineage>
</organism>
<evidence type="ECO:0000313" key="2">
    <source>
        <dbReference type="Proteomes" id="UP000323506"/>
    </source>
</evidence>
<dbReference type="Proteomes" id="UP000323506">
    <property type="component" value="Chromosome A01"/>
</dbReference>
<gene>
    <name evidence="1" type="ORF">ES288_A01G191500v1</name>
</gene>
<proteinExistence type="predicted"/>
<name>A0A5D2HN04_GOSDA</name>
<evidence type="ECO:0000313" key="1">
    <source>
        <dbReference type="EMBL" id="TYH31677.1"/>
    </source>
</evidence>
<sequence>MFSPLWVLCSAKFASIPIGFGFNEGEPRRPTNQSDSVILLLLYSICRTGRTQAQAETRVRGWWRTCAAHPNCWLLREREKP</sequence>
<reference evidence="1 2" key="1">
    <citation type="submission" date="2019-06" db="EMBL/GenBank/DDBJ databases">
        <title>WGS assembly of Gossypium darwinii.</title>
        <authorList>
            <person name="Chen Z.J."/>
            <person name="Sreedasyam A."/>
            <person name="Ando A."/>
            <person name="Song Q."/>
            <person name="De L."/>
            <person name="Hulse-Kemp A."/>
            <person name="Ding M."/>
            <person name="Ye W."/>
            <person name="Kirkbride R."/>
            <person name="Jenkins J."/>
            <person name="Plott C."/>
            <person name="Lovell J."/>
            <person name="Lin Y.-M."/>
            <person name="Vaughn R."/>
            <person name="Liu B."/>
            <person name="Li W."/>
            <person name="Simpson S."/>
            <person name="Scheffler B."/>
            <person name="Saski C."/>
            <person name="Grover C."/>
            <person name="Hu G."/>
            <person name="Conover J."/>
            <person name="Carlson J."/>
            <person name="Shu S."/>
            <person name="Boston L."/>
            <person name="Williams M."/>
            <person name="Peterson D."/>
            <person name="Mcgee K."/>
            <person name="Jones D."/>
            <person name="Wendel J."/>
            <person name="Stelly D."/>
            <person name="Grimwood J."/>
            <person name="Schmutz J."/>
        </authorList>
    </citation>
    <scope>NUCLEOTIDE SEQUENCE [LARGE SCALE GENOMIC DNA]</scope>
    <source>
        <strain evidence="1">1808015.09</strain>
    </source>
</reference>
<keyword evidence="2" id="KW-1185">Reference proteome</keyword>
<protein>
    <submittedName>
        <fullName evidence="1">Uncharacterized protein</fullName>
    </submittedName>
</protein>